<keyword evidence="3" id="KW-1185">Reference proteome</keyword>
<dbReference type="InterPro" id="IPR018712">
    <property type="entry name" value="Tle1-like_cat"/>
</dbReference>
<organism evidence="2 3">
    <name type="scientific">Profundibacter amoris</name>
    <dbReference type="NCBI Taxonomy" id="2171755"/>
    <lineage>
        <taxon>Bacteria</taxon>
        <taxon>Pseudomonadati</taxon>
        <taxon>Pseudomonadota</taxon>
        <taxon>Alphaproteobacteria</taxon>
        <taxon>Rhodobacterales</taxon>
        <taxon>Paracoccaceae</taxon>
        <taxon>Profundibacter</taxon>
    </lineage>
</organism>
<sequence>MIGIKRIKRWLGLGPDIEQSPALPSRGRVDHVIIFDGTMSTLKAGCETNAGLAYKLLHEMASSQHLSLRYEHGLQWHNWRHTWDVINGKGINRQIRRAYGFLASRYRPGDRIFLLGFSRGAFAARSLAGVIDRLGLLTQEQATVRNVRQLYRHYQCSADSDAARLFAAAHCHKGVKIEMVGVWDTVMALGLRWPVLWRWTQPQHAFHSRHLGHSVRHGFHALAMDETRLAFAPVMWESRANWVGVMEQMWFRGCHSDIGGNLGGFDAARPLSNIPLVWMLEKMEGCNVRFPEGWQARFEQDAEASMVGSWRGWAKLFLWRRRRVIGRDASERIHPTARGHKYANKGNPVRP</sequence>
<name>A0A347UE87_9RHOB</name>
<dbReference type="KEGG" id="pamo:BAR1_03995"/>
<dbReference type="OrthoDB" id="4378831at2"/>
<feature type="domain" description="T6SS Phospholipase effector Tle1-like catalytic" evidence="1">
    <location>
        <begin position="32"/>
        <end position="281"/>
    </location>
</feature>
<dbReference type="PANTHER" id="PTHR33840:SF1">
    <property type="entry name" value="TLE1 PHOSPHOLIPASE DOMAIN-CONTAINING PROTEIN"/>
    <property type="match status" value="1"/>
</dbReference>
<reference evidence="2 3" key="1">
    <citation type="submission" date="2018-09" db="EMBL/GenBank/DDBJ databases">
        <title>Profundibacter amoris BAR1 gen. nov., sp. nov., a new member of the Roseobacter clade isolated at Lokis Castle Vent Field on the Arctic Mid-Oceanic Ridge.</title>
        <authorList>
            <person name="Le Moine Bauer S."/>
            <person name="Sjoeberg A.G."/>
            <person name="L'Haridon S."/>
            <person name="Stokke R."/>
            <person name="Roalkvam I."/>
            <person name="Steen I.H."/>
            <person name="Dahle H."/>
        </authorList>
    </citation>
    <scope>NUCLEOTIDE SEQUENCE [LARGE SCALE GENOMIC DNA]</scope>
    <source>
        <strain evidence="2 3">BAR1</strain>
    </source>
</reference>
<dbReference type="EMBL" id="CP032125">
    <property type="protein sequence ID" value="AXX97165.1"/>
    <property type="molecule type" value="Genomic_DNA"/>
</dbReference>
<protein>
    <submittedName>
        <fullName evidence="2">DUF2235 domain-containing protein</fullName>
    </submittedName>
</protein>
<dbReference type="SUPFAM" id="SSF53474">
    <property type="entry name" value="alpha/beta-Hydrolases"/>
    <property type="match status" value="1"/>
</dbReference>
<dbReference type="InterPro" id="IPR029058">
    <property type="entry name" value="AB_hydrolase_fold"/>
</dbReference>
<evidence type="ECO:0000313" key="3">
    <source>
        <dbReference type="Proteomes" id="UP000261704"/>
    </source>
</evidence>
<proteinExistence type="predicted"/>
<dbReference type="RefSeq" id="WP_118941823.1">
    <property type="nucleotide sequence ID" value="NZ_CP032125.1"/>
</dbReference>
<dbReference type="Proteomes" id="UP000261704">
    <property type="component" value="Chromosome"/>
</dbReference>
<evidence type="ECO:0000259" key="1">
    <source>
        <dbReference type="Pfam" id="PF09994"/>
    </source>
</evidence>
<gene>
    <name evidence="2" type="ORF">BAR1_03995</name>
</gene>
<dbReference type="Pfam" id="PF09994">
    <property type="entry name" value="T6SS_Tle1-like_cat"/>
    <property type="match status" value="1"/>
</dbReference>
<accession>A0A347UE87</accession>
<evidence type="ECO:0000313" key="2">
    <source>
        <dbReference type="EMBL" id="AXX97165.1"/>
    </source>
</evidence>
<dbReference type="AlphaFoldDB" id="A0A347UE87"/>
<dbReference type="PANTHER" id="PTHR33840">
    <property type="match status" value="1"/>
</dbReference>